<accession>E1Z4T2</accession>
<dbReference type="InterPro" id="IPR050202">
    <property type="entry name" value="Cyt/Deoxycyt_deaminase"/>
</dbReference>
<dbReference type="FunCoup" id="E1Z4T2">
    <property type="interactions" value="119"/>
</dbReference>
<name>E1Z4T2_CHLVA</name>
<dbReference type="Proteomes" id="UP000008141">
    <property type="component" value="Unassembled WGS sequence"/>
</dbReference>
<dbReference type="GO" id="GO:0055086">
    <property type="term" value="P:nucleobase-containing small molecule metabolic process"/>
    <property type="evidence" value="ECO:0007669"/>
    <property type="project" value="UniProtKB-ARBA"/>
</dbReference>
<dbReference type="KEGG" id="cvr:CHLNCDRAFT_33857"/>
<dbReference type="InterPro" id="IPR016193">
    <property type="entry name" value="Cytidine_deaminase-like"/>
</dbReference>
<evidence type="ECO:0000313" key="9">
    <source>
        <dbReference type="EMBL" id="EFN59403.1"/>
    </source>
</evidence>
<keyword evidence="4" id="KW-0479">Metal-binding</keyword>
<evidence type="ECO:0000256" key="3">
    <source>
        <dbReference type="ARBA" id="ARBA00012783"/>
    </source>
</evidence>
<dbReference type="Pfam" id="PF08211">
    <property type="entry name" value="dCMP_cyt_deam_2"/>
    <property type="match status" value="1"/>
</dbReference>
<evidence type="ECO:0000256" key="4">
    <source>
        <dbReference type="ARBA" id="ARBA00022723"/>
    </source>
</evidence>
<evidence type="ECO:0000256" key="2">
    <source>
        <dbReference type="ARBA" id="ARBA00011738"/>
    </source>
</evidence>
<gene>
    <name evidence="9" type="ORF">CHLNCDRAFT_33857</name>
</gene>
<dbReference type="GeneID" id="17358734"/>
<feature type="domain" description="CMP/dCMP-type deaminase" evidence="8">
    <location>
        <begin position="287"/>
        <end position="402"/>
    </location>
</feature>
<dbReference type="GO" id="GO:0008270">
    <property type="term" value="F:zinc ion binding"/>
    <property type="evidence" value="ECO:0007669"/>
    <property type="project" value="InterPro"/>
</dbReference>
<keyword evidence="5" id="KW-0378">Hydrolase</keyword>
<comment type="similarity">
    <text evidence="1">Belongs to the cytidine and deoxycytidylate deaminase family.</text>
</comment>
<proteinExistence type="inferred from homology"/>
<dbReference type="AlphaFoldDB" id="E1Z4T2"/>
<keyword evidence="10" id="KW-1185">Reference proteome</keyword>
<evidence type="ECO:0000259" key="8">
    <source>
        <dbReference type="PROSITE" id="PS51747"/>
    </source>
</evidence>
<feature type="region of interest" description="Disordered" evidence="7">
    <location>
        <begin position="33"/>
        <end position="65"/>
    </location>
</feature>
<evidence type="ECO:0000256" key="1">
    <source>
        <dbReference type="ARBA" id="ARBA00006576"/>
    </source>
</evidence>
<dbReference type="eggNOG" id="KOG0833">
    <property type="taxonomic scope" value="Eukaryota"/>
</dbReference>
<comment type="subunit">
    <text evidence="2">Homodimer.</text>
</comment>
<dbReference type="InterPro" id="IPR013171">
    <property type="entry name" value="Cyd/dCyd_deaminase_Zn-bd"/>
</dbReference>
<sequence>MLSASRAVAPSLAQPALLQPLVGRLSVACRAGSSSSSKAAGEGRRAASSVQAAAAPPADAEPPIVSPTQRTKLLRRGARQKGSLLVDLSNTRQAEAQPLLGILEGKFRVAPEEVAALQAQHGVGEEELLARLIGPAAELARPPISSFHVGAVGLGSSGALYVGVNLEFVRLPLYNSVHAEQFLLVNALHHGEREIRRLAVSAAPCGHCRQFYSELACAPDVNILLPAPRPAVFQGGTYSLGQLLPMRFKPADLLPDPATPLLLQPQDNGVQLTAAARELLHARAGDAAFERAAAEALAEAVGSYSPYSRCPAGLAIVTQGGGVYSGGYVESAAYNPSLPPLQTAIVDAVIDGMPCYTAVDEVVLVELADGQVQHAPTTRVILEQIAPQARLTVLPAEWVAAS</sequence>
<dbReference type="GO" id="GO:0005829">
    <property type="term" value="C:cytosol"/>
    <property type="evidence" value="ECO:0007669"/>
    <property type="project" value="TreeGrafter"/>
</dbReference>
<dbReference type="OrthoDB" id="414540at2759"/>
<keyword evidence="6" id="KW-0862">Zinc</keyword>
<organism evidence="10">
    <name type="scientific">Chlorella variabilis</name>
    <name type="common">Green alga</name>
    <dbReference type="NCBI Taxonomy" id="554065"/>
    <lineage>
        <taxon>Eukaryota</taxon>
        <taxon>Viridiplantae</taxon>
        <taxon>Chlorophyta</taxon>
        <taxon>core chlorophytes</taxon>
        <taxon>Trebouxiophyceae</taxon>
        <taxon>Chlorellales</taxon>
        <taxon>Chlorellaceae</taxon>
        <taxon>Chlorella clade</taxon>
        <taxon>Chlorella</taxon>
    </lineage>
</organism>
<dbReference type="EC" id="3.5.4.5" evidence="3"/>
<evidence type="ECO:0000313" key="10">
    <source>
        <dbReference type="Proteomes" id="UP000008141"/>
    </source>
</evidence>
<dbReference type="GO" id="GO:0072527">
    <property type="term" value="P:pyrimidine-containing compound metabolic process"/>
    <property type="evidence" value="ECO:0007669"/>
    <property type="project" value="UniProtKB-ARBA"/>
</dbReference>
<dbReference type="CDD" id="cd01283">
    <property type="entry name" value="cytidine_deaminase"/>
    <property type="match status" value="1"/>
</dbReference>
<dbReference type="EMBL" id="GL433836">
    <property type="protein sequence ID" value="EFN59403.1"/>
    <property type="molecule type" value="Genomic_DNA"/>
</dbReference>
<reference evidence="9 10" key="1">
    <citation type="journal article" date="2010" name="Plant Cell">
        <title>The Chlorella variabilis NC64A genome reveals adaptation to photosymbiosis, coevolution with viruses, and cryptic sex.</title>
        <authorList>
            <person name="Blanc G."/>
            <person name="Duncan G."/>
            <person name="Agarkova I."/>
            <person name="Borodovsky M."/>
            <person name="Gurnon J."/>
            <person name="Kuo A."/>
            <person name="Lindquist E."/>
            <person name="Lucas S."/>
            <person name="Pangilinan J."/>
            <person name="Polle J."/>
            <person name="Salamov A."/>
            <person name="Terry A."/>
            <person name="Yamada T."/>
            <person name="Dunigan D.D."/>
            <person name="Grigoriev I.V."/>
            <person name="Claverie J.M."/>
            <person name="Van Etten J.L."/>
        </authorList>
    </citation>
    <scope>NUCLEOTIDE SEQUENCE [LARGE SCALE GENOMIC DNA]</scope>
    <source>
        <strain evidence="9 10">NC64A</strain>
    </source>
</reference>
<dbReference type="SUPFAM" id="SSF53927">
    <property type="entry name" value="Cytidine deaminase-like"/>
    <property type="match status" value="2"/>
</dbReference>
<dbReference type="Pfam" id="PF00383">
    <property type="entry name" value="dCMP_cyt_deam_1"/>
    <property type="match status" value="1"/>
</dbReference>
<evidence type="ECO:0000256" key="7">
    <source>
        <dbReference type="SAM" id="MobiDB-lite"/>
    </source>
</evidence>
<dbReference type="GO" id="GO:0004126">
    <property type="term" value="F:cytidine deaminase activity"/>
    <property type="evidence" value="ECO:0007669"/>
    <property type="project" value="UniProtKB-EC"/>
</dbReference>
<feature type="compositionally biased region" description="Low complexity" evidence="7">
    <location>
        <begin position="33"/>
        <end position="63"/>
    </location>
</feature>
<dbReference type="PANTHER" id="PTHR11644:SF2">
    <property type="entry name" value="CYTIDINE DEAMINASE"/>
    <property type="match status" value="1"/>
</dbReference>
<dbReference type="OMA" id="CIEFGAP"/>
<dbReference type="PANTHER" id="PTHR11644">
    <property type="entry name" value="CYTIDINE DEAMINASE"/>
    <property type="match status" value="1"/>
</dbReference>
<protein>
    <recommendedName>
        <fullName evidence="3">cytidine deaminase</fullName>
        <ecNumber evidence="3">3.5.4.5</ecNumber>
    </recommendedName>
</protein>
<dbReference type="Gene3D" id="3.40.140.10">
    <property type="entry name" value="Cytidine Deaminase, domain 2"/>
    <property type="match status" value="2"/>
</dbReference>
<dbReference type="PROSITE" id="PS51747">
    <property type="entry name" value="CYT_DCMP_DEAMINASES_2"/>
    <property type="match status" value="2"/>
</dbReference>
<dbReference type="InterPro" id="IPR002125">
    <property type="entry name" value="CMP_dCMP_dom"/>
</dbReference>
<dbReference type="FunFam" id="3.40.140.10:FF:000041">
    <property type="entry name" value="Cytidine deaminase"/>
    <property type="match status" value="1"/>
</dbReference>
<dbReference type="RefSeq" id="XP_005851505.1">
    <property type="nucleotide sequence ID" value="XM_005851443.1"/>
</dbReference>
<evidence type="ECO:0000256" key="6">
    <source>
        <dbReference type="ARBA" id="ARBA00022833"/>
    </source>
</evidence>
<feature type="domain" description="CMP/dCMP-type deaminase" evidence="8">
    <location>
        <begin position="124"/>
        <end position="251"/>
    </location>
</feature>
<dbReference type="InParanoid" id="E1Z4T2"/>
<dbReference type="STRING" id="554065.E1Z4T2"/>
<evidence type="ECO:0000256" key="5">
    <source>
        <dbReference type="ARBA" id="ARBA00022801"/>
    </source>
</evidence>
<dbReference type="NCBIfam" id="NF006537">
    <property type="entry name" value="PRK09027.1"/>
    <property type="match status" value="1"/>
</dbReference>